<accession>A0A9D3Z1D3</accession>
<reference evidence="1" key="2">
    <citation type="submission" date="2020-11" db="EMBL/GenBank/DDBJ databases">
        <authorList>
            <person name="McCartney M.A."/>
            <person name="Auch B."/>
            <person name="Kono T."/>
            <person name="Mallez S."/>
            <person name="Becker A."/>
            <person name="Gohl D.M."/>
            <person name="Silverstein K.A.T."/>
            <person name="Koren S."/>
            <person name="Bechman K.B."/>
            <person name="Herman A."/>
            <person name="Abrahante J.E."/>
            <person name="Garbe J."/>
        </authorList>
    </citation>
    <scope>NUCLEOTIDE SEQUENCE</scope>
    <source>
        <strain evidence="1">Duluth1</strain>
        <tissue evidence="1">Whole animal</tissue>
    </source>
</reference>
<keyword evidence="2" id="KW-1185">Reference proteome</keyword>
<name>A0A9D3Z1D3_DREPO</name>
<evidence type="ECO:0000313" key="2">
    <source>
        <dbReference type="Proteomes" id="UP000828390"/>
    </source>
</evidence>
<reference evidence="1" key="1">
    <citation type="journal article" date="2019" name="bioRxiv">
        <title>The Genome of the Zebra Mussel, Dreissena polymorpha: A Resource for Invasive Species Research.</title>
        <authorList>
            <person name="McCartney M.A."/>
            <person name="Auch B."/>
            <person name="Kono T."/>
            <person name="Mallez S."/>
            <person name="Zhang Y."/>
            <person name="Obille A."/>
            <person name="Becker A."/>
            <person name="Abrahante J.E."/>
            <person name="Garbe J."/>
            <person name="Badalamenti J.P."/>
            <person name="Herman A."/>
            <person name="Mangelson H."/>
            <person name="Liachko I."/>
            <person name="Sullivan S."/>
            <person name="Sone E.D."/>
            <person name="Koren S."/>
            <person name="Silverstein K.A.T."/>
            <person name="Beckman K.B."/>
            <person name="Gohl D.M."/>
        </authorList>
    </citation>
    <scope>NUCLEOTIDE SEQUENCE</scope>
    <source>
        <strain evidence="1">Duluth1</strain>
        <tissue evidence="1">Whole animal</tissue>
    </source>
</reference>
<dbReference type="EMBL" id="JAIWYP010000014">
    <property type="protein sequence ID" value="KAH3710983.1"/>
    <property type="molecule type" value="Genomic_DNA"/>
</dbReference>
<dbReference type="AlphaFoldDB" id="A0A9D3Z1D3"/>
<evidence type="ECO:0000313" key="1">
    <source>
        <dbReference type="EMBL" id="KAH3710983.1"/>
    </source>
</evidence>
<comment type="caution">
    <text evidence="1">The sequence shown here is derived from an EMBL/GenBank/DDBJ whole genome shotgun (WGS) entry which is preliminary data.</text>
</comment>
<organism evidence="1 2">
    <name type="scientific">Dreissena polymorpha</name>
    <name type="common">Zebra mussel</name>
    <name type="synonym">Mytilus polymorpha</name>
    <dbReference type="NCBI Taxonomy" id="45954"/>
    <lineage>
        <taxon>Eukaryota</taxon>
        <taxon>Metazoa</taxon>
        <taxon>Spiralia</taxon>
        <taxon>Lophotrochozoa</taxon>
        <taxon>Mollusca</taxon>
        <taxon>Bivalvia</taxon>
        <taxon>Autobranchia</taxon>
        <taxon>Heteroconchia</taxon>
        <taxon>Euheterodonta</taxon>
        <taxon>Imparidentia</taxon>
        <taxon>Neoheterodontei</taxon>
        <taxon>Myida</taxon>
        <taxon>Dreissenoidea</taxon>
        <taxon>Dreissenidae</taxon>
        <taxon>Dreissena</taxon>
    </lineage>
</organism>
<dbReference type="Proteomes" id="UP000828390">
    <property type="component" value="Unassembled WGS sequence"/>
</dbReference>
<gene>
    <name evidence="1" type="ORF">DPMN_070481</name>
</gene>
<sequence>MVDITRDLLGPEHIPNSITDVLKLDVTDRNIHKLDRDLGVGTYAFTDLNKAHLDKPCKY</sequence>
<proteinExistence type="predicted"/>
<protein>
    <submittedName>
        <fullName evidence="1">Uncharacterized protein</fullName>
    </submittedName>
</protein>